<feature type="compositionally biased region" description="Low complexity" evidence="5">
    <location>
        <begin position="465"/>
        <end position="475"/>
    </location>
</feature>
<accession>A0AAU9ST22</accession>
<feature type="domain" description="KIB1-4 beta-propeller" evidence="6">
    <location>
        <begin position="81"/>
        <end position="298"/>
    </location>
</feature>
<feature type="region of interest" description="Disordered" evidence="5">
    <location>
        <begin position="456"/>
        <end position="475"/>
    </location>
</feature>
<evidence type="ECO:0000256" key="1">
    <source>
        <dbReference type="ARBA" id="ARBA00004323"/>
    </source>
</evidence>
<keyword evidence="4" id="KW-0325">Glycoprotein</keyword>
<dbReference type="PANTHER" id="PTHR48437:SF1">
    <property type="entry name" value="INITIATOR BINDING DOMAIN-CONTAINING PROTEIN"/>
    <property type="match status" value="1"/>
</dbReference>
<evidence type="ECO:0000256" key="5">
    <source>
        <dbReference type="SAM" id="MobiDB-lite"/>
    </source>
</evidence>
<keyword evidence="9" id="KW-1185">Reference proteome</keyword>
<evidence type="ECO:0000259" key="7">
    <source>
        <dbReference type="Pfam" id="PF04577"/>
    </source>
</evidence>
<gene>
    <name evidence="8" type="ORF">TAV2_LOCUS19421</name>
</gene>
<evidence type="ECO:0000259" key="6">
    <source>
        <dbReference type="Pfam" id="PF03478"/>
    </source>
</evidence>
<keyword evidence="2" id="KW-0328">Glycosyltransferase</keyword>
<protein>
    <recommendedName>
        <fullName evidence="10">Beta-1,2-xylosyltransferase</fullName>
    </recommendedName>
</protein>
<evidence type="ECO:0000313" key="8">
    <source>
        <dbReference type="EMBL" id="CAH2069801.1"/>
    </source>
</evidence>
<dbReference type="InterPro" id="IPR007657">
    <property type="entry name" value="Glycosyltransferase_61"/>
</dbReference>
<dbReference type="GO" id="GO:0000139">
    <property type="term" value="C:Golgi membrane"/>
    <property type="evidence" value="ECO:0007669"/>
    <property type="project" value="UniProtKB-SubCell"/>
</dbReference>
<evidence type="ECO:0000256" key="2">
    <source>
        <dbReference type="ARBA" id="ARBA00022676"/>
    </source>
</evidence>
<dbReference type="EMBL" id="OU466862">
    <property type="protein sequence ID" value="CAH2069801.1"/>
    <property type="molecule type" value="Genomic_DNA"/>
</dbReference>
<dbReference type="GO" id="GO:0016763">
    <property type="term" value="F:pentosyltransferase activity"/>
    <property type="evidence" value="ECO:0007669"/>
    <property type="project" value="UniProtKB-ARBA"/>
</dbReference>
<dbReference type="Pfam" id="PF04577">
    <property type="entry name" value="Glyco_transf_61"/>
    <property type="match status" value="1"/>
</dbReference>
<dbReference type="Pfam" id="PF03478">
    <property type="entry name" value="Beta-prop_KIB1-4"/>
    <property type="match status" value="1"/>
</dbReference>
<keyword evidence="3" id="KW-0808">Transferase</keyword>
<comment type="subcellular location">
    <subcellularLocation>
        <location evidence="1">Golgi apparatus membrane</location>
        <topology evidence="1">Single-pass type II membrane protein</topology>
    </subcellularLocation>
</comment>
<dbReference type="AlphaFoldDB" id="A0AAU9ST22"/>
<name>A0AAU9ST22_THLAR</name>
<evidence type="ECO:0000256" key="4">
    <source>
        <dbReference type="ARBA" id="ARBA00023180"/>
    </source>
</evidence>
<feature type="domain" description="Glycosyltransferase 61 catalytic" evidence="7">
    <location>
        <begin position="472"/>
        <end position="572"/>
    </location>
</feature>
<dbReference type="InterPro" id="IPR005174">
    <property type="entry name" value="KIB1-4_b-propeller"/>
</dbReference>
<dbReference type="Proteomes" id="UP000836841">
    <property type="component" value="Chromosome 6"/>
</dbReference>
<dbReference type="InterPro" id="IPR049625">
    <property type="entry name" value="Glyco_transf_61_cat"/>
</dbReference>
<evidence type="ECO:0008006" key="10">
    <source>
        <dbReference type="Google" id="ProtNLM"/>
    </source>
</evidence>
<evidence type="ECO:0000313" key="9">
    <source>
        <dbReference type="Proteomes" id="UP000836841"/>
    </source>
</evidence>
<evidence type="ECO:0000256" key="3">
    <source>
        <dbReference type="ARBA" id="ARBA00022679"/>
    </source>
</evidence>
<dbReference type="PANTHER" id="PTHR48437">
    <property type="entry name" value="INITIATOR BINDING DOMAIN-CONTAINING PROTEIN"/>
    <property type="match status" value="1"/>
</dbReference>
<reference evidence="8 9" key="1">
    <citation type="submission" date="2022-03" db="EMBL/GenBank/DDBJ databases">
        <authorList>
            <person name="Nunn A."/>
            <person name="Chopra R."/>
            <person name="Nunn A."/>
            <person name="Contreras Garrido A."/>
        </authorList>
    </citation>
    <scope>NUCLEOTIDE SEQUENCE [LARGE SCALE GENOMIC DNA]</scope>
</reference>
<sequence>MSLLLSQPSKLCFRKPVFVRSSPLLSNGLSSSSLPEPPGYVFVCTDPCRPSLGTIVTSKPRGFDGVLCFRETDPDLDADPKRISLPPLVTLPHCQTQVVTNVVVSSSSPEDEDCVVAVKFLGPQLSFCRPAQSNPEWINIKIENPCFFSSPVMFSKKHNTFRMPESGGHLVGSWDPCKHSKNPKLQILRCKQLPKTTKPKRDLLDSCYTSEHLVESTTTGETFLLKKYKKTVRINKGFVIMKTELLRVFRLDEEGNAVFTQHIGDDVIFLSKSEPFCVPPSSFPGMLPNQVYILDVDELANVLLRFYTTSLAAVTEDFVCEEWVEEPTLLVTRFEYANLFHTVTDWYSAYVSSRVTGLPNRPNVVFMDGHCTTQLEETWTALFSGIRYAKNFSRPVCFRHAVLSPLGYETVLFKGLTEEVDCHGESAHNLWQNPDNKKTARLSEFGEMIRSAFGFPVNRHRSSERPPSSSSPSTSVHNVLFVRREDYLAHPRHGGKVQSRLINEEEVYESLHHWVASGSTGLTKCGINLVNGLFAHMSMKDQVRAIQDASVIIGAHGAGLTHIVSATPNTTIFEIVSVEFRRPHFELIAKWKGLEYHAMHLANSRADPTAVIQKLHEIMKSLGC</sequence>
<organism evidence="8 9">
    <name type="scientific">Thlaspi arvense</name>
    <name type="common">Field penny-cress</name>
    <dbReference type="NCBI Taxonomy" id="13288"/>
    <lineage>
        <taxon>Eukaryota</taxon>
        <taxon>Viridiplantae</taxon>
        <taxon>Streptophyta</taxon>
        <taxon>Embryophyta</taxon>
        <taxon>Tracheophyta</taxon>
        <taxon>Spermatophyta</taxon>
        <taxon>Magnoliopsida</taxon>
        <taxon>eudicotyledons</taxon>
        <taxon>Gunneridae</taxon>
        <taxon>Pentapetalae</taxon>
        <taxon>rosids</taxon>
        <taxon>malvids</taxon>
        <taxon>Brassicales</taxon>
        <taxon>Brassicaceae</taxon>
        <taxon>Thlaspideae</taxon>
        <taxon>Thlaspi</taxon>
    </lineage>
</organism>
<proteinExistence type="predicted"/>